<name>A0A7Y0Q1Z5_9FIRM</name>
<dbReference type="Pfam" id="PF01850">
    <property type="entry name" value="PIN"/>
    <property type="match status" value="1"/>
</dbReference>
<dbReference type="Proteomes" id="UP000533476">
    <property type="component" value="Unassembled WGS sequence"/>
</dbReference>
<protein>
    <submittedName>
        <fullName evidence="2">Type II toxin-antitoxin system VapC family toxin</fullName>
    </submittedName>
</protein>
<evidence type="ECO:0000313" key="2">
    <source>
        <dbReference type="EMBL" id="NMP22623.1"/>
    </source>
</evidence>
<dbReference type="SUPFAM" id="SSF88723">
    <property type="entry name" value="PIN domain-like"/>
    <property type="match status" value="1"/>
</dbReference>
<dbReference type="Gene3D" id="3.40.50.1010">
    <property type="entry name" value="5'-nuclease"/>
    <property type="match status" value="1"/>
</dbReference>
<dbReference type="RefSeq" id="WP_169099105.1">
    <property type="nucleotide sequence ID" value="NZ_JABBVZ010000027.1"/>
</dbReference>
<reference evidence="2 3" key="1">
    <citation type="submission" date="2020-04" db="EMBL/GenBank/DDBJ databases">
        <authorList>
            <person name="Zhang R."/>
            <person name="Schippers A."/>
        </authorList>
    </citation>
    <scope>NUCLEOTIDE SEQUENCE [LARGE SCALE GENOMIC DNA]</scope>
    <source>
        <strain evidence="2 3">DSM 109850</strain>
    </source>
</reference>
<dbReference type="EMBL" id="JABBVZ010000027">
    <property type="protein sequence ID" value="NMP22623.1"/>
    <property type="molecule type" value="Genomic_DNA"/>
</dbReference>
<dbReference type="AlphaFoldDB" id="A0A7Y0Q1Z5"/>
<keyword evidence="3" id="KW-1185">Reference proteome</keyword>
<comment type="caution">
    <text evidence="2">The sequence shown here is derived from an EMBL/GenBank/DDBJ whole genome shotgun (WGS) entry which is preliminary data.</text>
</comment>
<evidence type="ECO:0000313" key="3">
    <source>
        <dbReference type="Proteomes" id="UP000533476"/>
    </source>
</evidence>
<dbReference type="InterPro" id="IPR029060">
    <property type="entry name" value="PIN-like_dom_sf"/>
</dbReference>
<organism evidence="2 3">
    <name type="scientific">Sulfobacillus harzensis</name>
    <dbReference type="NCBI Taxonomy" id="2729629"/>
    <lineage>
        <taxon>Bacteria</taxon>
        <taxon>Bacillati</taxon>
        <taxon>Bacillota</taxon>
        <taxon>Clostridia</taxon>
        <taxon>Eubacteriales</taxon>
        <taxon>Clostridiales Family XVII. Incertae Sedis</taxon>
        <taxon>Sulfobacillus</taxon>
    </lineage>
</organism>
<proteinExistence type="predicted"/>
<gene>
    <name evidence="2" type="ORF">HIJ39_09695</name>
</gene>
<accession>A0A7Y0Q1Z5</accession>
<feature type="domain" description="PIN" evidence="1">
    <location>
        <begin position="5"/>
        <end position="126"/>
    </location>
</feature>
<dbReference type="InterPro" id="IPR002716">
    <property type="entry name" value="PIN_dom"/>
</dbReference>
<evidence type="ECO:0000259" key="1">
    <source>
        <dbReference type="Pfam" id="PF01850"/>
    </source>
</evidence>
<sequence>MIEGYVDTNVFLHAQAHDAHTPACRALLRAAAAGTLILRLDPLVVHELTYVLPRYVKAMTRADVALYCRSVLQWPGIHLEERPFWLAVLETWEADDRLSWTDAVLLNRARDTGLPVWSRNHRDFTRHDLPDSTWPVDPE</sequence>